<dbReference type="AlphaFoldDB" id="A0A271IVG8"/>
<protein>
    <submittedName>
        <fullName evidence="3">Uncharacterized protein</fullName>
    </submittedName>
</protein>
<keyword evidence="4" id="KW-1185">Reference proteome</keyword>
<feature type="transmembrane region" description="Helical" evidence="1">
    <location>
        <begin position="33"/>
        <end position="63"/>
    </location>
</feature>
<name>A0A271IVG8_9BACT</name>
<keyword evidence="2" id="KW-0732">Signal</keyword>
<evidence type="ECO:0000256" key="1">
    <source>
        <dbReference type="SAM" id="Phobius"/>
    </source>
</evidence>
<feature type="signal peptide" evidence="2">
    <location>
        <begin position="1"/>
        <end position="19"/>
    </location>
</feature>
<comment type="caution">
    <text evidence="3">The sequence shown here is derived from an EMBL/GenBank/DDBJ whole genome shotgun (WGS) entry which is preliminary data.</text>
</comment>
<keyword evidence="1" id="KW-0472">Membrane</keyword>
<keyword evidence="1" id="KW-0812">Transmembrane</keyword>
<feature type="transmembrane region" description="Helical" evidence="1">
    <location>
        <begin position="109"/>
        <end position="128"/>
    </location>
</feature>
<organism evidence="3 4">
    <name type="scientific">Rubrivirga marina</name>
    <dbReference type="NCBI Taxonomy" id="1196024"/>
    <lineage>
        <taxon>Bacteria</taxon>
        <taxon>Pseudomonadati</taxon>
        <taxon>Rhodothermota</taxon>
        <taxon>Rhodothermia</taxon>
        <taxon>Rhodothermales</taxon>
        <taxon>Rubricoccaceae</taxon>
        <taxon>Rubrivirga</taxon>
    </lineage>
</organism>
<dbReference type="RefSeq" id="WP_095508887.1">
    <property type="nucleotide sequence ID" value="NZ_MQWD01000001.1"/>
</dbReference>
<dbReference type="EMBL" id="MQWD01000001">
    <property type="protein sequence ID" value="PAP75251.1"/>
    <property type="molecule type" value="Genomic_DNA"/>
</dbReference>
<sequence>MSRALLLIVLLAASARAQVAPPRAPTGGDRMWLVAGALAGGVVASPAGPFLLIGAGAGAYVASALLDLDPTIGGVVLDTAVGTGVAILVGAGTYGVLTEVAGAEGDLSTSIGSVLVGLAVGSAAIGVSHGVRLATLRMETAPALLRTPAGGPPPGLTLSISL</sequence>
<proteinExistence type="predicted"/>
<evidence type="ECO:0000256" key="2">
    <source>
        <dbReference type="SAM" id="SignalP"/>
    </source>
</evidence>
<evidence type="ECO:0000313" key="3">
    <source>
        <dbReference type="EMBL" id="PAP75251.1"/>
    </source>
</evidence>
<dbReference type="Proteomes" id="UP000216339">
    <property type="component" value="Unassembled WGS sequence"/>
</dbReference>
<keyword evidence="1" id="KW-1133">Transmembrane helix</keyword>
<feature type="chain" id="PRO_5012718441" evidence="2">
    <location>
        <begin position="20"/>
        <end position="162"/>
    </location>
</feature>
<reference evidence="3 4" key="1">
    <citation type="submission" date="2016-11" db="EMBL/GenBank/DDBJ databases">
        <title>Study of marine rhodopsin-containing bacteria.</title>
        <authorList>
            <person name="Yoshizawa S."/>
            <person name="Kumagai Y."/>
            <person name="Kogure K."/>
        </authorList>
    </citation>
    <scope>NUCLEOTIDE SEQUENCE [LARGE SCALE GENOMIC DNA]</scope>
    <source>
        <strain evidence="3 4">SAORIC-28</strain>
    </source>
</reference>
<gene>
    <name evidence="3" type="ORF">BSZ37_01735</name>
</gene>
<feature type="transmembrane region" description="Helical" evidence="1">
    <location>
        <begin position="75"/>
        <end position="97"/>
    </location>
</feature>
<accession>A0A271IVG8</accession>
<evidence type="ECO:0000313" key="4">
    <source>
        <dbReference type="Proteomes" id="UP000216339"/>
    </source>
</evidence>